<reference evidence="2 3" key="2">
    <citation type="journal article" date="2021" name="Mar. Drugs">
        <title>A New Micromonospora Strain with Antibiotic Activity Isolated from the Microbiome of a Mid-Atlantic Deep-Sea Sponge.</title>
        <authorList>
            <person name="Back C.R."/>
            <person name="Stennett H.L."/>
            <person name="Williams S.E."/>
            <person name="Wang L."/>
            <person name="Ojeda Gomez J."/>
            <person name="Abdulle O.M."/>
            <person name="Duffy T."/>
            <person name="Neal C."/>
            <person name="Mantell J."/>
            <person name="Jepson M.A."/>
            <person name="Hendry K.R."/>
            <person name="Powell D."/>
            <person name="Stach J.E.M."/>
            <person name="Essex-Lopresti A.E."/>
            <person name="Willis C.L."/>
            <person name="Curnow P."/>
            <person name="Race P.R."/>
        </authorList>
    </citation>
    <scope>NUCLEOTIDE SEQUENCE [LARGE SCALE GENOMIC DNA]</scope>
    <source>
        <strain evidence="2 3">28ISP2-46</strain>
    </source>
</reference>
<dbReference type="AlphaFoldDB" id="A0A7L6B6D0"/>
<dbReference type="EMBL" id="CP059322">
    <property type="protein sequence ID" value="QLQ37517.1"/>
    <property type="molecule type" value="Genomic_DNA"/>
</dbReference>
<reference evidence="3" key="1">
    <citation type="submission" date="2020-07" db="EMBL/GenBank/DDBJ databases">
        <title>A new Micromonospora strain with potent antibiotic activity isolated from the microbiome of a mid-Atlantic deep-sea sponge.</title>
        <authorList>
            <person name="Back C.R."/>
            <person name="Stennett H.L."/>
            <person name="Williams S.E."/>
            <person name="Wang L."/>
            <person name="Ojeda Gomez J."/>
            <person name="Abdulle O.M."/>
            <person name="Duffy T."/>
            <person name="Hendry K.R."/>
            <person name="Powell D."/>
            <person name="Stach J.E."/>
            <person name="Essex-Lopresti A.E."/>
            <person name="Willis C.L."/>
            <person name="Curnow P."/>
            <person name="Race P.R."/>
        </authorList>
    </citation>
    <scope>NUCLEOTIDE SEQUENCE [LARGE SCALE GENOMIC DNA]</scope>
    <source>
        <strain evidence="3">28ISP2-46</strain>
    </source>
</reference>
<name>A0A7L6B6D0_9ACTN</name>
<accession>A0A7L6B6D0</accession>
<dbReference type="KEGG" id="mfeu:H1D33_00975"/>
<evidence type="ECO:0000256" key="1">
    <source>
        <dbReference type="SAM" id="MobiDB-lite"/>
    </source>
</evidence>
<keyword evidence="3" id="KW-1185">Reference proteome</keyword>
<sequence length="62" mass="6607">MSVDDQAVPEPTGAHQGPAEALRQIARDMAKAYEVALEVNPQLYFSGRTPAVVSAHTSAERA</sequence>
<dbReference type="Proteomes" id="UP000510844">
    <property type="component" value="Chromosome"/>
</dbReference>
<feature type="region of interest" description="Disordered" evidence="1">
    <location>
        <begin position="1"/>
        <end position="20"/>
    </location>
</feature>
<evidence type="ECO:0000313" key="2">
    <source>
        <dbReference type="EMBL" id="QLQ37517.1"/>
    </source>
</evidence>
<gene>
    <name evidence="2" type="ORF">H1D33_00975</name>
</gene>
<evidence type="ECO:0000313" key="3">
    <source>
        <dbReference type="Proteomes" id="UP000510844"/>
    </source>
</evidence>
<dbReference type="RefSeq" id="WP_181569996.1">
    <property type="nucleotide sequence ID" value="NZ_CP059322.2"/>
</dbReference>
<protein>
    <submittedName>
        <fullName evidence="2">Uncharacterized protein</fullName>
    </submittedName>
</protein>
<proteinExistence type="predicted"/>
<organism evidence="2 3">
    <name type="scientific">Micromonospora robiginosa</name>
    <dbReference type="NCBI Taxonomy" id="2749844"/>
    <lineage>
        <taxon>Bacteria</taxon>
        <taxon>Bacillati</taxon>
        <taxon>Actinomycetota</taxon>
        <taxon>Actinomycetes</taxon>
        <taxon>Micromonosporales</taxon>
        <taxon>Micromonosporaceae</taxon>
        <taxon>Micromonospora</taxon>
    </lineage>
</organism>